<evidence type="ECO:0000313" key="1">
    <source>
        <dbReference type="EMBL" id="GAA55064.1"/>
    </source>
</evidence>
<sequence>MSVSKCILLNFPKFELNAKQRCTNAVEGLIIYRCVSFDVRILIQQESTPQEYHRLLKHSYVSKRSEVHHSQELRVWLLFSEADQVDGLAILKYDLIEMQALMNRLAQTTRTGTVLNVTLNNCKGLPCPIIPGQPINYTVHFRLREASVLPLLHQRTLDASELSRLNRRTCSRLSDVIGVPDSSNDDPVTVQSIDPPVRTARSELPAENFYHIVGWAKEDDTSILFYRDRKRISMPQLSYQTVNFYGIPSASRVSICTWSLCMDEVIQCSALKVDARALILMEISPFVYIHLI</sequence>
<dbReference type="AlphaFoldDB" id="G7YQ33"/>
<reference evidence="1" key="1">
    <citation type="journal article" date="2011" name="Genome Biol.">
        <title>The draft genome of the carcinogenic human liver fluke Clonorchis sinensis.</title>
        <authorList>
            <person name="Wang X."/>
            <person name="Chen W."/>
            <person name="Huang Y."/>
            <person name="Sun J."/>
            <person name="Men J."/>
            <person name="Liu H."/>
            <person name="Luo F."/>
            <person name="Guo L."/>
            <person name="Lv X."/>
            <person name="Deng C."/>
            <person name="Zhou C."/>
            <person name="Fan Y."/>
            <person name="Li X."/>
            <person name="Huang L."/>
            <person name="Hu Y."/>
            <person name="Liang C."/>
            <person name="Hu X."/>
            <person name="Xu J."/>
            <person name="Yu X."/>
        </authorList>
    </citation>
    <scope>NUCLEOTIDE SEQUENCE [LARGE SCALE GENOMIC DNA]</scope>
    <source>
        <strain evidence="1">Henan</strain>
    </source>
</reference>
<reference key="2">
    <citation type="submission" date="2011-10" db="EMBL/GenBank/DDBJ databases">
        <title>The genome and transcriptome sequence of Clonorchis sinensis provide insights into the carcinogenic liver fluke.</title>
        <authorList>
            <person name="Wang X."/>
            <person name="Huang Y."/>
            <person name="Chen W."/>
            <person name="Liu H."/>
            <person name="Guo L."/>
            <person name="Chen Y."/>
            <person name="Luo F."/>
            <person name="Zhou W."/>
            <person name="Sun J."/>
            <person name="Mao Q."/>
            <person name="Liang P."/>
            <person name="Zhou C."/>
            <person name="Tian Y."/>
            <person name="Men J."/>
            <person name="Lv X."/>
            <person name="Huang L."/>
            <person name="Zhou J."/>
            <person name="Hu Y."/>
            <person name="Li R."/>
            <person name="Zhang F."/>
            <person name="Lei H."/>
            <person name="Li X."/>
            <person name="Hu X."/>
            <person name="Liang C."/>
            <person name="Xu J."/>
            <person name="Wu Z."/>
            <person name="Yu X."/>
        </authorList>
    </citation>
    <scope>NUCLEOTIDE SEQUENCE</scope>
    <source>
        <strain>Henan</strain>
    </source>
</reference>
<name>G7YQ33_CLOSI</name>
<organism evidence="1 2">
    <name type="scientific">Clonorchis sinensis</name>
    <name type="common">Chinese liver fluke</name>
    <dbReference type="NCBI Taxonomy" id="79923"/>
    <lineage>
        <taxon>Eukaryota</taxon>
        <taxon>Metazoa</taxon>
        <taxon>Spiralia</taxon>
        <taxon>Lophotrochozoa</taxon>
        <taxon>Platyhelminthes</taxon>
        <taxon>Trematoda</taxon>
        <taxon>Digenea</taxon>
        <taxon>Opisthorchiida</taxon>
        <taxon>Opisthorchiata</taxon>
        <taxon>Opisthorchiidae</taxon>
        <taxon>Clonorchis</taxon>
    </lineage>
</organism>
<gene>
    <name evidence="1" type="ORF">CLF_106605</name>
</gene>
<protein>
    <submittedName>
        <fullName evidence="1">Uncharacterized protein</fullName>
    </submittedName>
</protein>
<evidence type="ECO:0000313" key="2">
    <source>
        <dbReference type="Proteomes" id="UP000008909"/>
    </source>
</evidence>
<dbReference type="EMBL" id="DF143958">
    <property type="protein sequence ID" value="GAA55064.1"/>
    <property type="molecule type" value="Genomic_DNA"/>
</dbReference>
<accession>G7YQ33</accession>
<keyword evidence="2" id="KW-1185">Reference proteome</keyword>
<dbReference type="Proteomes" id="UP000008909">
    <property type="component" value="Unassembled WGS sequence"/>
</dbReference>
<proteinExistence type="predicted"/>